<keyword evidence="2" id="KW-0472">Membrane</keyword>
<keyword evidence="2" id="KW-0812">Transmembrane</keyword>
<evidence type="ECO:0000259" key="4">
    <source>
        <dbReference type="Pfam" id="PF26640"/>
    </source>
</evidence>
<protein>
    <submittedName>
        <fullName evidence="5">Heterokaryon incompatibility protein-domain-containing protein</fullName>
    </submittedName>
</protein>
<dbReference type="Pfam" id="PF26640">
    <property type="entry name" value="DUF8212"/>
    <property type="match status" value="1"/>
</dbReference>
<keyword evidence="6" id="KW-1185">Reference proteome</keyword>
<reference evidence="5" key="1">
    <citation type="journal article" date="2023" name="Mol. Phylogenet. Evol.">
        <title>Genome-scale phylogeny and comparative genomics of the fungal order Sordariales.</title>
        <authorList>
            <person name="Hensen N."/>
            <person name="Bonometti L."/>
            <person name="Westerberg I."/>
            <person name="Brannstrom I.O."/>
            <person name="Guillou S."/>
            <person name="Cros-Aarteil S."/>
            <person name="Calhoun S."/>
            <person name="Haridas S."/>
            <person name="Kuo A."/>
            <person name="Mondo S."/>
            <person name="Pangilinan J."/>
            <person name="Riley R."/>
            <person name="LaButti K."/>
            <person name="Andreopoulos B."/>
            <person name="Lipzen A."/>
            <person name="Chen C."/>
            <person name="Yan M."/>
            <person name="Daum C."/>
            <person name="Ng V."/>
            <person name="Clum A."/>
            <person name="Steindorff A."/>
            <person name="Ohm R.A."/>
            <person name="Martin F."/>
            <person name="Silar P."/>
            <person name="Natvig D.O."/>
            <person name="Lalanne C."/>
            <person name="Gautier V."/>
            <person name="Ament-Velasquez S.L."/>
            <person name="Kruys A."/>
            <person name="Hutchinson M.I."/>
            <person name="Powell A.J."/>
            <person name="Barry K."/>
            <person name="Miller A.N."/>
            <person name="Grigoriev I.V."/>
            <person name="Debuchy R."/>
            <person name="Gladieux P."/>
            <person name="Hiltunen Thoren M."/>
            <person name="Johannesson H."/>
        </authorList>
    </citation>
    <scope>NUCLEOTIDE SEQUENCE</scope>
    <source>
        <strain evidence="5">PSN243</strain>
    </source>
</reference>
<reference evidence="5" key="2">
    <citation type="submission" date="2023-05" db="EMBL/GenBank/DDBJ databases">
        <authorList>
            <consortium name="Lawrence Berkeley National Laboratory"/>
            <person name="Steindorff A."/>
            <person name="Hensen N."/>
            <person name="Bonometti L."/>
            <person name="Westerberg I."/>
            <person name="Brannstrom I.O."/>
            <person name="Guillou S."/>
            <person name="Cros-Aarteil S."/>
            <person name="Calhoun S."/>
            <person name="Haridas S."/>
            <person name="Kuo A."/>
            <person name="Mondo S."/>
            <person name="Pangilinan J."/>
            <person name="Riley R."/>
            <person name="Labutti K."/>
            <person name="Andreopoulos B."/>
            <person name="Lipzen A."/>
            <person name="Chen C."/>
            <person name="Yanf M."/>
            <person name="Daum C."/>
            <person name="Ng V."/>
            <person name="Clum A."/>
            <person name="Ohm R."/>
            <person name="Martin F."/>
            <person name="Silar P."/>
            <person name="Natvig D."/>
            <person name="Lalanne C."/>
            <person name="Gautier V."/>
            <person name="Ament-Velasquez S.L."/>
            <person name="Kruys A."/>
            <person name="Hutchinson M.I."/>
            <person name="Powell A.J."/>
            <person name="Barry K."/>
            <person name="Miller A.N."/>
            <person name="Grigoriev I.V."/>
            <person name="Debuchy R."/>
            <person name="Gladieux P."/>
            <person name="Thoren M.H."/>
            <person name="Johannesson H."/>
        </authorList>
    </citation>
    <scope>NUCLEOTIDE SEQUENCE</scope>
    <source>
        <strain evidence="5">PSN243</strain>
    </source>
</reference>
<dbReference type="InterPro" id="IPR010730">
    <property type="entry name" value="HET"/>
</dbReference>
<accession>A0AAV9GSF0</accession>
<feature type="domain" description="Heterokaryon incompatibility" evidence="3">
    <location>
        <begin position="27"/>
        <end position="119"/>
    </location>
</feature>
<evidence type="ECO:0000256" key="1">
    <source>
        <dbReference type="SAM" id="MobiDB-lite"/>
    </source>
</evidence>
<dbReference type="InterPro" id="IPR058525">
    <property type="entry name" value="DUF8212"/>
</dbReference>
<evidence type="ECO:0000256" key="2">
    <source>
        <dbReference type="SAM" id="Phobius"/>
    </source>
</evidence>
<dbReference type="PANTHER" id="PTHR10622:SF10">
    <property type="entry name" value="HET DOMAIN-CONTAINING PROTEIN"/>
    <property type="match status" value="1"/>
</dbReference>
<dbReference type="PANTHER" id="PTHR10622">
    <property type="entry name" value="HET DOMAIN-CONTAINING PROTEIN"/>
    <property type="match status" value="1"/>
</dbReference>
<evidence type="ECO:0000313" key="5">
    <source>
        <dbReference type="EMBL" id="KAK4450367.1"/>
    </source>
</evidence>
<feature type="transmembrane region" description="Helical" evidence="2">
    <location>
        <begin position="511"/>
        <end position="532"/>
    </location>
</feature>
<dbReference type="Pfam" id="PF06985">
    <property type="entry name" value="HET"/>
    <property type="match status" value="1"/>
</dbReference>
<keyword evidence="2" id="KW-1133">Transmembrane helix</keyword>
<evidence type="ECO:0000313" key="6">
    <source>
        <dbReference type="Proteomes" id="UP001321760"/>
    </source>
</evidence>
<gene>
    <name evidence="5" type="ORF">QBC34DRAFT_494009</name>
</gene>
<dbReference type="EMBL" id="MU865933">
    <property type="protein sequence ID" value="KAK4450367.1"/>
    <property type="molecule type" value="Genomic_DNA"/>
</dbReference>
<dbReference type="AlphaFoldDB" id="A0AAV9GSF0"/>
<name>A0AAV9GSF0_9PEZI</name>
<comment type="caution">
    <text evidence="5">The sequence shown here is derived from an EMBL/GenBank/DDBJ whole genome shotgun (WGS) entry which is preliminary data.</text>
</comment>
<dbReference type="Proteomes" id="UP001321760">
    <property type="component" value="Unassembled WGS sequence"/>
</dbReference>
<proteinExistence type="predicted"/>
<organism evidence="5 6">
    <name type="scientific">Podospora aff. communis PSN243</name>
    <dbReference type="NCBI Taxonomy" id="3040156"/>
    <lineage>
        <taxon>Eukaryota</taxon>
        <taxon>Fungi</taxon>
        <taxon>Dikarya</taxon>
        <taxon>Ascomycota</taxon>
        <taxon>Pezizomycotina</taxon>
        <taxon>Sordariomycetes</taxon>
        <taxon>Sordariomycetidae</taxon>
        <taxon>Sordariales</taxon>
        <taxon>Podosporaceae</taxon>
        <taxon>Podospora</taxon>
    </lineage>
</organism>
<evidence type="ECO:0000259" key="3">
    <source>
        <dbReference type="Pfam" id="PF06985"/>
    </source>
</evidence>
<sequence length="624" mass="72055">MRLLNVDSRLLHAFYDDAISPYAIPPYAILSHTWDQNEPEVLFEDMKRPDHVQMTRYDKIEHTCRLAIEEGLEWAWIDTCCIDKSSSAELSEAINSMFRRYENSAVCFAHLEDIDKDEVAADTDAAFKKCRWFSRGWTLQELLAPEKVVFYDKAWKVIGDKATLRLPIQHRTAISEIYLTHPRVDFRRAQEDLAYCLLGLFDVNMSLLYGEGDSAFRRLQEEIIKISHDDSLLAWSDVEVIPSYGDLRPVELEAKDLRTTPFAPAPRAFGCLKDKTMFSFWEPRGTWQLATNNFQLELPIYRPKGTRICLALLDCVLEGNINDMVLAIVLSPSPGLNNEFARTDTSLCTVAWEYVVEARLETIRMTDQRAYQTQELPFGTCWLRSGSVLLRVTAGLEERFQRPLLSPSTAGSVWPSMSKGDSQTMSYSSKDEMSDSSLEDILLQHPESTIPEHASPPKIQRTLKYQDACLFGSYLHLIEVEYINPGTVNLPDTPPSSPIEFLALYFGDSNAYAWVIAETAMAYWLLPLILVLNKWKTFARDAHHITEGFTWRSRMKWIWTHRAQLWVWAAHGRHFIHRPRSRRKFGHSRLPNATPDIEFWNRAFRWCPEIEFRFPVAKRSSSTF</sequence>
<feature type="domain" description="DUF8212" evidence="4">
    <location>
        <begin position="215"/>
        <end position="241"/>
    </location>
</feature>
<feature type="region of interest" description="Disordered" evidence="1">
    <location>
        <begin position="408"/>
        <end position="430"/>
    </location>
</feature>